<gene>
    <name evidence="1" type="ORF">CEXT_220151</name>
</gene>
<proteinExistence type="predicted"/>
<organism evidence="1 2">
    <name type="scientific">Caerostris extrusa</name>
    <name type="common">Bark spider</name>
    <name type="synonym">Caerostris bankana</name>
    <dbReference type="NCBI Taxonomy" id="172846"/>
    <lineage>
        <taxon>Eukaryota</taxon>
        <taxon>Metazoa</taxon>
        <taxon>Ecdysozoa</taxon>
        <taxon>Arthropoda</taxon>
        <taxon>Chelicerata</taxon>
        <taxon>Arachnida</taxon>
        <taxon>Araneae</taxon>
        <taxon>Araneomorphae</taxon>
        <taxon>Entelegynae</taxon>
        <taxon>Araneoidea</taxon>
        <taxon>Araneidae</taxon>
        <taxon>Caerostris</taxon>
    </lineage>
</organism>
<name>A0AAV4MNQ4_CAEEX</name>
<protein>
    <submittedName>
        <fullName evidence="1">Uncharacterized protein</fullName>
    </submittedName>
</protein>
<evidence type="ECO:0000313" key="1">
    <source>
        <dbReference type="EMBL" id="GIX73167.1"/>
    </source>
</evidence>
<reference evidence="1 2" key="1">
    <citation type="submission" date="2021-06" db="EMBL/GenBank/DDBJ databases">
        <title>Caerostris extrusa draft genome.</title>
        <authorList>
            <person name="Kono N."/>
            <person name="Arakawa K."/>
        </authorList>
    </citation>
    <scope>NUCLEOTIDE SEQUENCE [LARGE SCALE GENOMIC DNA]</scope>
</reference>
<dbReference type="EMBL" id="BPLR01019924">
    <property type="protein sequence ID" value="GIX73167.1"/>
    <property type="molecule type" value="Genomic_DNA"/>
</dbReference>
<evidence type="ECO:0000313" key="2">
    <source>
        <dbReference type="Proteomes" id="UP001054945"/>
    </source>
</evidence>
<keyword evidence="2" id="KW-1185">Reference proteome</keyword>
<accession>A0AAV4MNQ4</accession>
<dbReference type="AlphaFoldDB" id="A0AAV4MNQ4"/>
<sequence length="133" mass="15323">MWIGTAKNFLIDSYLLLLQFNHYQYHGFHTTTSTQSLPSTPMLSTNQLLFNFNLPNLSERDITKLLDKVSATVRNVLRFPHDWAISGLKCVISSMTSFYGPSRLIDFFLMGATQDTLLWPSIVYDDLVWHFLA</sequence>
<dbReference type="Proteomes" id="UP001054945">
    <property type="component" value="Unassembled WGS sequence"/>
</dbReference>
<comment type="caution">
    <text evidence="1">The sequence shown here is derived from an EMBL/GenBank/DDBJ whole genome shotgun (WGS) entry which is preliminary data.</text>
</comment>